<gene>
    <name evidence="1" type="ORF">H9654_01910</name>
</gene>
<name>A0A8X8FU61_9GAMM</name>
<organism evidence="1 2">
    <name type="scientific">Stenotrophomonas lacuserhaii</name>
    <dbReference type="NCBI Taxonomy" id="2760084"/>
    <lineage>
        <taxon>Bacteria</taxon>
        <taxon>Pseudomonadati</taxon>
        <taxon>Pseudomonadota</taxon>
        <taxon>Gammaproteobacteria</taxon>
        <taxon>Lysobacterales</taxon>
        <taxon>Lysobacteraceae</taxon>
        <taxon>Stenotrophomonas</taxon>
    </lineage>
</organism>
<dbReference type="AlphaFoldDB" id="A0A8X8FU61"/>
<evidence type="ECO:0000313" key="2">
    <source>
        <dbReference type="Proteomes" id="UP000636938"/>
    </source>
</evidence>
<keyword evidence="2" id="KW-1185">Reference proteome</keyword>
<reference evidence="1 2" key="1">
    <citation type="submission" date="2020-08" db="EMBL/GenBank/DDBJ databases">
        <title>A Genomic Blueprint of the Chicken Gut Microbiome.</title>
        <authorList>
            <person name="Gilroy R."/>
            <person name="Ravi A."/>
            <person name="Getino M."/>
            <person name="Pursley I."/>
            <person name="Horton D.L."/>
            <person name="Alikhan N.-F."/>
            <person name="Baker D."/>
            <person name="Gharbi K."/>
            <person name="Hall N."/>
            <person name="Watson M."/>
            <person name="Adriaenssens E.M."/>
            <person name="Foster-Nyarko E."/>
            <person name="Jarju S."/>
            <person name="Secka A."/>
            <person name="Antonio M."/>
            <person name="Oren A."/>
            <person name="Chaudhuri R."/>
            <person name="La Ragione R.M."/>
            <person name="Hildebrand F."/>
            <person name="Pallen M.J."/>
        </authorList>
    </citation>
    <scope>NUCLEOTIDE SEQUENCE [LARGE SCALE GENOMIC DNA]</scope>
    <source>
        <strain evidence="1 2">Sa5BUN4</strain>
    </source>
</reference>
<sequence>MDHEPQFRTATPRVVRVALADLYVGGDTAAVELDGHPCDAWAQALANSLVQDPTLQGVTAEVDGCWVHFTGVRKSAVPLAPRLLALVAAAGQRVYAPPLLRSIRQAAPNAAAAA</sequence>
<comment type="caution">
    <text evidence="1">The sequence shown here is derived from an EMBL/GenBank/DDBJ whole genome shotgun (WGS) entry which is preliminary data.</text>
</comment>
<proteinExistence type="predicted"/>
<dbReference type="Proteomes" id="UP000636938">
    <property type="component" value="Unassembled WGS sequence"/>
</dbReference>
<protein>
    <submittedName>
        <fullName evidence="1">Uncharacterized protein</fullName>
    </submittedName>
</protein>
<dbReference type="EMBL" id="JACSQS010000001">
    <property type="protein sequence ID" value="MBD7952947.1"/>
    <property type="molecule type" value="Genomic_DNA"/>
</dbReference>
<dbReference type="RefSeq" id="WP_191768566.1">
    <property type="nucleotide sequence ID" value="NZ_JACSQS010000001.1"/>
</dbReference>
<evidence type="ECO:0000313" key="1">
    <source>
        <dbReference type="EMBL" id="MBD7952947.1"/>
    </source>
</evidence>
<accession>A0A8X8FU61</accession>